<dbReference type="STRING" id="83767.SAMN05660652_03602"/>
<organism evidence="2 3">
    <name type="scientific">Propionivibrio dicarboxylicus</name>
    <dbReference type="NCBI Taxonomy" id="83767"/>
    <lineage>
        <taxon>Bacteria</taxon>
        <taxon>Pseudomonadati</taxon>
        <taxon>Pseudomonadota</taxon>
        <taxon>Betaproteobacteria</taxon>
        <taxon>Rhodocyclales</taxon>
        <taxon>Rhodocyclaceae</taxon>
        <taxon>Propionivibrio</taxon>
    </lineage>
</organism>
<dbReference type="InterPro" id="IPR006528">
    <property type="entry name" value="Phage_head_morphogenesis_dom"/>
</dbReference>
<accession>A0A1G8LCX0</accession>
<evidence type="ECO:0000259" key="1">
    <source>
        <dbReference type="Pfam" id="PF04233"/>
    </source>
</evidence>
<protein>
    <submittedName>
        <fullName evidence="2">Phage Mu protein F like protein</fullName>
    </submittedName>
</protein>
<reference evidence="2 3" key="1">
    <citation type="submission" date="2016-10" db="EMBL/GenBank/DDBJ databases">
        <authorList>
            <person name="de Groot N.N."/>
        </authorList>
    </citation>
    <scope>NUCLEOTIDE SEQUENCE [LARGE SCALE GENOMIC DNA]</scope>
    <source>
        <strain evidence="2 3">DSM 5885</strain>
    </source>
</reference>
<dbReference type="AlphaFoldDB" id="A0A1G8LCX0"/>
<evidence type="ECO:0000313" key="2">
    <source>
        <dbReference type="EMBL" id="SDI53463.1"/>
    </source>
</evidence>
<dbReference type="EMBL" id="FNCY01000021">
    <property type="protein sequence ID" value="SDI53463.1"/>
    <property type="molecule type" value="Genomic_DNA"/>
</dbReference>
<keyword evidence="3" id="KW-1185">Reference proteome</keyword>
<dbReference type="RefSeq" id="WP_091939741.1">
    <property type="nucleotide sequence ID" value="NZ_FNCY01000021.1"/>
</dbReference>
<name>A0A1G8LCX0_9RHOO</name>
<feature type="domain" description="Phage head morphogenesis" evidence="1">
    <location>
        <begin position="53"/>
        <end position="178"/>
    </location>
</feature>
<gene>
    <name evidence="2" type="ORF">SAMN05660652_03602</name>
</gene>
<dbReference type="Proteomes" id="UP000198607">
    <property type="component" value="Unassembled WGS sequence"/>
</dbReference>
<sequence>MKFGFNTPFEAQLEFFRQKLNLPSERWDDIVKAANDRAFIVAGAMQADLIQDLRFAIDRSMRDGLGIEAFRTDFRQIVQQHGWTGWTGEGSKAGEAWRTKVIYQTNMATSYAAGRYRQLTDPDFLAEFPYWRYVHNDSVMHPRPMHAHWGQIRLTLRYDHPFWATHYPPNGWGCHCRVVPVREPGEGDATEPPAGWDERDGKGLIPGIDRGFDYAPGANVSQTLQALIDAKLIRLDAPIGAAMYEAMKDVITLEQRAAEFAAWIDSVVAAGVTRNEWEIVGAVRASEIDALENAGLPRPTTAEIAVEDSLVVGKKAARHEQAGDALSIAEWKRLPELLDGSRRTYLDKTNGKLLYVLPSADDDRSIRLVVEIDFVMSKEKVTLNMVRSAFKINTQALEDRTRYEVVR</sequence>
<dbReference type="Pfam" id="PF04233">
    <property type="entry name" value="Phage_Mu_F"/>
    <property type="match status" value="1"/>
</dbReference>
<dbReference type="OrthoDB" id="9813502at2"/>
<evidence type="ECO:0000313" key="3">
    <source>
        <dbReference type="Proteomes" id="UP000198607"/>
    </source>
</evidence>
<proteinExistence type="predicted"/>